<feature type="transmembrane region" description="Helical" evidence="7">
    <location>
        <begin position="69"/>
        <end position="88"/>
    </location>
</feature>
<dbReference type="Pfam" id="PF01594">
    <property type="entry name" value="AI-2E_transport"/>
    <property type="match status" value="1"/>
</dbReference>
<keyword evidence="3 7" id="KW-0812">Transmembrane</keyword>
<evidence type="ECO:0000256" key="2">
    <source>
        <dbReference type="ARBA" id="ARBA00009773"/>
    </source>
</evidence>
<evidence type="ECO:0000256" key="1">
    <source>
        <dbReference type="ARBA" id="ARBA00004141"/>
    </source>
</evidence>
<dbReference type="InterPro" id="IPR002549">
    <property type="entry name" value="AI-2E-like"/>
</dbReference>
<keyword evidence="5 7" id="KW-0472">Membrane</keyword>
<evidence type="ECO:0000256" key="5">
    <source>
        <dbReference type="ARBA" id="ARBA00023136"/>
    </source>
</evidence>
<keyword evidence="4 7" id="KW-1133">Transmembrane helix</keyword>
<evidence type="ECO:0000256" key="4">
    <source>
        <dbReference type="ARBA" id="ARBA00022989"/>
    </source>
</evidence>
<accession>A0ABX6P779</accession>
<proteinExistence type="inferred from homology"/>
<dbReference type="Proteomes" id="UP000500826">
    <property type="component" value="Chromosome"/>
</dbReference>
<feature type="transmembrane region" description="Helical" evidence="7">
    <location>
        <begin position="6"/>
        <end position="27"/>
    </location>
</feature>
<evidence type="ECO:0000256" key="7">
    <source>
        <dbReference type="SAM" id="Phobius"/>
    </source>
</evidence>
<evidence type="ECO:0000256" key="3">
    <source>
        <dbReference type="ARBA" id="ARBA00022692"/>
    </source>
</evidence>
<dbReference type="EMBL" id="CP053418">
    <property type="protein sequence ID" value="QJW85382.1"/>
    <property type="molecule type" value="Genomic_DNA"/>
</dbReference>
<name>A0ABX6P779_9BURK</name>
<evidence type="ECO:0000313" key="9">
    <source>
        <dbReference type="Proteomes" id="UP000500826"/>
    </source>
</evidence>
<comment type="similarity">
    <text evidence="2">Belongs to the autoinducer-2 exporter (AI-2E) (TC 2.A.86) family.</text>
</comment>
<evidence type="ECO:0000313" key="8">
    <source>
        <dbReference type="EMBL" id="QJW85382.1"/>
    </source>
</evidence>
<comment type="subcellular location">
    <subcellularLocation>
        <location evidence="1">Membrane</location>
        <topology evidence="1">Multi-pass membrane protein</topology>
    </subcellularLocation>
</comment>
<evidence type="ECO:0000256" key="6">
    <source>
        <dbReference type="SAM" id="MobiDB-lite"/>
    </source>
</evidence>
<feature type="compositionally biased region" description="Low complexity" evidence="6">
    <location>
        <begin position="153"/>
        <end position="167"/>
    </location>
</feature>
<keyword evidence="9" id="KW-1185">Reference proteome</keyword>
<reference evidence="8 9" key="1">
    <citation type="submission" date="2020-05" db="EMBL/GenBank/DDBJ databases">
        <title>Ramlibacter rhizophilus sp. nov., isolated from rhizosphere soil of national flower Mugunghwa from South Korea.</title>
        <authorList>
            <person name="Zheng-Fei Y."/>
            <person name="Huan T."/>
        </authorList>
    </citation>
    <scope>NUCLEOTIDE SEQUENCE [LARGE SCALE GENOMIC DNA]</scope>
    <source>
        <strain evidence="8 9">H242</strain>
    </source>
</reference>
<sequence length="188" mass="19498">MSRFFFSQLVVNATFGIVLGIALWIVGIPHAALWGALGALARFVPYVGALGAGAAIAGFAAAVDPGWSLMFWSIGCFLVLEALVAHFVEPQVYGPQRGPRAFGRDRLRAVLGCDLGAAGPAALHAHDAVPRGGGPPYPGAGADHRRLRRNARAHGGPAPLPAGALGRAAEHRHGRAQVPAAQQLRSLV</sequence>
<gene>
    <name evidence="8" type="ORF">HK414_24460</name>
</gene>
<organism evidence="8 9">
    <name type="scientific">Ramlibacter terrae</name>
    <dbReference type="NCBI Taxonomy" id="2732511"/>
    <lineage>
        <taxon>Bacteria</taxon>
        <taxon>Pseudomonadati</taxon>
        <taxon>Pseudomonadota</taxon>
        <taxon>Betaproteobacteria</taxon>
        <taxon>Burkholderiales</taxon>
        <taxon>Comamonadaceae</taxon>
        <taxon>Ramlibacter</taxon>
    </lineage>
</organism>
<feature type="transmembrane region" description="Helical" evidence="7">
    <location>
        <begin position="39"/>
        <end position="63"/>
    </location>
</feature>
<protein>
    <submittedName>
        <fullName evidence="8">AI-2E family transporter</fullName>
    </submittedName>
</protein>
<feature type="region of interest" description="Disordered" evidence="6">
    <location>
        <begin position="152"/>
        <end position="188"/>
    </location>
</feature>